<evidence type="ECO:0000313" key="6">
    <source>
        <dbReference type="EMBL" id="APT89414.1"/>
    </source>
</evidence>
<keyword evidence="2 4" id="KW-0125">Carotenoid biosynthesis</keyword>
<dbReference type="EMBL" id="CP009247">
    <property type="protein sequence ID" value="APT89414.1"/>
    <property type="molecule type" value="Genomic_DNA"/>
</dbReference>
<reference evidence="6 7" key="1">
    <citation type="submission" date="2014-08" db="EMBL/GenBank/DDBJ databases">
        <title>Complete genome sequence of Corynebacterium frankenforstense ST18(T) (=DSM 45800(T)), isolated from raw cow milk.</title>
        <authorList>
            <person name="Ruckert C."/>
            <person name="Albersmeier A."/>
            <person name="Winkler A."/>
            <person name="Lipski A."/>
            <person name="Kalinowski J."/>
        </authorList>
    </citation>
    <scope>NUCLEOTIDE SEQUENCE [LARGE SCALE GENOMIC DNA]</scope>
    <source>
        <strain evidence="6 7">ST18</strain>
    </source>
</reference>
<evidence type="ECO:0000256" key="4">
    <source>
        <dbReference type="RuleBase" id="RU362075"/>
    </source>
</evidence>
<dbReference type="InterPro" id="IPR002937">
    <property type="entry name" value="Amino_oxidase"/>
</dbReference>
<dbReference type="RefSeq" id="WP_075664408.1">
    <property type="nucleotide sequence ID" value="NZ_CP009247.1"/>
</dbReference>
<dbReference type="GO" id="GO:0016491">
    <property type="term" value="F:oxidoreductase activity"/>
    <property type="evidence" value="ECO:0007669"/>
    <property type="project" value="UniProtKB-KW"/>
</dbReference>
<feature type="domain" description="Amine oxidase" evidence="5">
    <location>
        <begin position="15"/>
        <end position="498"/>
    </location>
</feature>
<dbReference type="SUPFAM" id="SSF51905">
    <property type="entry name" value="FAD/NAD(P)-binding domain"/>
    <property type="match status" value="1"/>
</dbReference>
<keyword evidence="7" id="KW-1185">Reference proteome</keyword>
<dbReference type="AlphaFoldDB" id="A0A1L7CU74"/>
<evidence type="ECO:0000256" key="3">
    <source>
        <dbReference type="ARBA" id="ARBA00023002"/>
    </source>
</evidence>
<name>A0A1L7CU74_9CORY</name>
<protein>
    <submittedName>
        <fullName evidence="6">Phytoene dehydrogenase</fullName>
    </submittedName>
</protein>
<dbReference type="PANTHER" id="PTHR43734:SF1">
    <property type="entry name" value="PHYTOENE DESATURASE"/>
    <property type="match status" value="1"/>
</dbReference>
<evidence type="ECO:0000259" key="5">
    <source>
        <dbReference type="Pfam" id="PF01593"/>
    </source>
</evidence>
<dbReference type="Pfam" id="PF01593">
    <property type="entry name" value="Amino_oxidase"/>
    <property type="match status" value="1"/>
</dbReference>
<dbReference type="Gene3D" id="3.50.50.60">
    <property type="entry name" value="FAD/NAD(P)-binding domain"/>
    <property type="match status" value="2"/>
</dbReference>
<dbReference type="PANTHER" id="PTHR43734">
    <property type="entry name" value="PHYTOENE DESATURASE"/>
    <property type="match status" value="1"/>
</dbReference>
<dbReference type="KEGG" id="cfk:CFRA_09305"/>
<dbReference type="GO" id="GO:0016117">
    <property type="term" value="P:carotenoid biosynthetic process"/>
    <property type="evidence" value="ECO:0007669"/>
    <property type="project" value="UniProtKB-KW"/>
</dbReference>
<dbReference type="OrthoDB" id="9774675at2"/>
<comment type="pathway">
    <text evidence="1 4">Carotenoid biosynthesis.</text>
</comment>
<organism evidence="6 7">
    <name type="scientific">Corynebacterium frankenforstense DSM 45800</name>
    <dbReference type="NCBI Taxonomy" id="1437875"/>
    <lineage>
        <taxon>Bacteria</taxon>
        <taxon>Bacillati</taxon>
        <taxon>Actinomycetota</taxon>
        <taxon>Actinomycetes</taxon>
        <taxon>Mycobacteriales</taxon>
        <taxon>Corynebacteriaceae</taxon>
        <taxon>Corynebacterium</taxon>
    </lineage>
</organism>
<dbReference type="STRING" id="1437875.CFRA_09305"/>
<evidence type="ECO:0000313" key="7">
    <source>
        <dbReference type="Proteomes" id="UP000185434"/>
    </source>
</evidence>
<dbReference type="Proteomes" id="UP000185434">
    <property type="component" value="Chromosome"/>
</dbReference>
<proteinExistence type="inferred from homology"/>
<keyword evidence="3 4" id="KW-0560">Oxidoreductase</keyword>
<accession>A0A1L7CU74</accession>
<dbReference type="InterPro" id="IPR036188">
    <property type="entry name" value="FAD/NAD-bd_sf"/>
</dbReference>
<sequence>MTQSARHAVVIGAGVAGLATAALLGKEGWRVTVCERTDAPGGRMGELSVDGFRFETGPSWYLMPEVFERFFAHFGTSPESEYGLDRLDPAYRVYSSDGRSLDVRTGHAVELFETVDPGSGARLRAYLDQAREAYRLAEEKFLYTTFSRPADLANGEVLRRLPELARLLTEPLARKAARVTRDPLLRQILEYPAVFLASRPERIPSLYHLMSHADLTAGVVYPRGGFAALGRAMVRVAEAQGVRIRTGCEVTAITSTAGRADGVRLADGGRIAADAVVSCADLHHTENSLLPRGRRSYPERKWARRDPGPGVVLVLLGVRGELPGLLHHTLFFDADWRADFDAVFSGPDGRRDLPAARSMYVCRASASDPSLAPDGCENLFMLVPTPADPAIGHGDAYGAAESPTVRAIADAAVARLGARLGVGDLAGRVVVRRTIGPADFAGRYHAWRGSALGLAHTLGQSAFLRGKNVSDKLDGLYYAGSTTLPGVGVPMCLISAENVLTRMRERGDLGSAPTRG</sequence>
<dbReference type="NCBIfam" id="TIGR02734">
    <property type="entry name" value="crtI_fam"/>
    <property type="match status" value="1"/>
</dbReference>
<gene>
    <name evidence="6" type="ORF">CFRA_09305</name>
</gene>
<comment type="similarity">
    <text evidence="4">Belongs to the carotenoid/retinoid oxidoreductase family.</text>
</comment>
<evidence type="ECO:0000256" key="2">
    <source>
        <dbReference type="ARBA" id="ARBA00022746"/>
    </source>
</evidence>
<evidence type="ECO:0000256" key="1">
    <source>
        <dbReference type="ARBA" id="ARBA00004829"/>
    </source>
</evidence>
<dbReference type="InterPro" id="IPR014105">
    <property type="entry name" value="Carotenoid/retinoid_OxRdtase"/>
</dbReference>